<evidence type="ECO:0000256" key="2">
    <source>
        <dbReference type="ARBA" id="ARBA00022516"/>
    </source>
</evidence>
<dbReference type="GO" id="GO:0008780">
    <property type="term" value="F:acyl-[acyl-carrier-protein]-UDP-N-acetylglucosamine O-acyltransferase activity"/>
    <property type="evidence" value="ECO:0007669"/>
    <property type="project" value="UniProtKB-UniRule"/>
</dbReference>
<dbReference type="InterPro" id="IPR001451">
    <property type="entry name" value="Hexapep"/>
</dbReference>
<keyword evidence="3 8" id="KW-0441">Lipid A biosynthesis</keyword>
<keyword evidence="1 8" id="KW-0963">Cytoplasm</keyword>
<reference evidence="11" key="1">
    <citation type="submission" date="2018-05" db="EMBL/GenBank/DDBJ databases">
        <title>Zavarzinia sp. HR-AS.</title>
        <authorList>
            <person name="Lee Y."/>
            <person name="Jeon C.O."/>
        </authorList>
    </citation>
    <scope>NUCLEOTIDE SEQUENCE [LARGE SCALE GENOMIC DNA]</scope>
    <source>
        <strain evidence="11">DSM 1231</strain>
    </source>
</reference>
<keyword evidence="11" id="KW-1185">Reference proteome</keyword>
<dbReference type="Proteomes" id="UP000246077">
    <property type="component" value="Unassembled WGS sequence"/>
</dbReference>
<dbReference type="NCBIfam" id="TIGR01852">
    <property type="entry name" value="lipid_A_lpxA"/>
    <property type="match status" value="1"/>
</dbReference>
<dbReference type="Pfam" id="PF00132">
    <property type="entry name" value="Hexapep"/>
    <property type="match status" value="1"/>
</dbReference>
<dbReference type="HAMAP" id="MF_00387">
    <property type="entry name" value="LpxA"/>
    <property type="match status" value="1"/>
</dbReference>
<comment type="catalytic activity">
    <reaction evidence="8">
        <text>a (3R)-hydroxyacyl-[ACP] + UDP-N-acetyl-alpha-D-glucosamine = a UDP-3-O-[(3R)-3-hydroxyacyl]-N-acetyl-alpha-D-glucosamine + holo-[ACP]</text>
        <dbReference type="Rhea" id="RHEA:67812"/>
        <dbReference type="Rhea" id="RHEA-COMP:9685"/>
        <dbReference type="Rhea" id="RHEA-COMP:9945"/>
        <dbReference type="ChEBI" id="CHEBI:57705"/>
        <dbReference type="ChEBI" id="CHEBI:64479"/>
        <dbReference type="ChEBI" id="CHEBI:78827"/>
        <dbReference type="ChEBI" id="CHEBI:173225"/>
        <dbReference type="EC" id="2.3.1.129"/>
    </reaction>
</comment>
<keyword evidence="6 8" id="KW-0443">Lipid metabolism</keyword>
<gene>
    <name evidence="8" type="primary">lpxA</name>
    <name evidence="10" type="ORF">DKG75_04530</name>
</gene>
<dbReference type="PIRSF" id="PIRSF000456">
    <property type="entry name" value="UDP-GlcNAc_acltr"/>
    <property type="match status" value="1"/>
</dbReference>
<comment type="caution">
    <text evidence="10">The sequence shown here is derived from an EMBL/GenBank/DDBJ whole genome shotgun (WGS) entry which is preliminary data.</text>
</comment>
<dbReference type="UniPathway" id="UPA00359">
    <property type="reaction ID" value="UER00477"/>
</dbReference>
<evidence type="ECO:0000313" key="10">
    <source>
        <dbReference type="EMBL" id="PWR23830.1"/>
    </source>
</evidence>
<evidence type="ECO:0000256" key="1">
    <source>
        <dbReference type="ARBA" id="ARBA00022490"/>
    </source>
</evidence>
<evidence type="ECO:0000256" key="4">
    <source>
        <dbReference type="ARBA" id="ARBA00022679"/>
    </source>
</evidence>
<dbReference type="Gene3D" id="2.160.10.10">
    <property type="entry name" value="Hexapeptide repeat proteins"/>
    <property type="match status" value="1"/>
</dbReference>
<evidence type="ECO:0000256" key="7">
    <source>
        <dbReference type="ARBA" id="ARBA00023315"/>
    </source>
</evidence>
<comment type="similarity">
    <text evidence="8">Belongs to the transferase hexapeptide repeat family. LpxA subfamily.</text>
</comment>
<dbReference type="GO" id="GO:0009245">
    <property type="term" value="P:lipid A biosynthetic process"/>
    <property type="evidence" value="ECO:0007669"/>
    <property type="project" value="UniProtKB-UniRule"/>
</dbReference>
<dbReference type="RefSeq" id="WP_109919860.1">
    <property type="nucleotide sequence ID" value="NZ_QGLF01000001.1"/>
</dbReference>
<keyword evidence="5 8" id="KW-0677">Repeat</keyword>
<comment type="pathway">
    <text evidence="8">Glycolipid biosynthesis; lipid IV(A) biosynthesis; lipid IV(A) from (3R)-3-hydroxytetradecanoyl-[acyl-carrier-protein] and UDP-N-acetyl-alpha-D-glucosamine: step 1/6.</text>
</comment>
<evidence type="ECO:0000256" key="5">
    <source>
        <dbReference type="ARBA" id="ARBA00022737"/>
    </source>
</evidence>
<dbReference type="InterPro" id="IPR029098">
    <property type="entry name" value="Acetyltransf_C"/>
</dbReference>
<feature type="domain" description="UDP N-acetylglucosamine O-acyltransferase C-terminal" evidence="9">
    <location>
        <begin position="176"/>
        <end position="256"/>
    </location>
</feature>
<dbReference type="InterPro" id="IPR010137">
    <property type="entry name" value="Lipid_A_LpxA"/>
</dbReference>
<organism evidence="10 11">
    <name type="scientific">Zavarzinia compransoris</name>
    <dbReference type="NCBI Taxonomy" id="1264899"/>
    <lineage>
        <taxon>Bacteria</taxon>
        <taxon>Pseudomonadati</taxon>
        <taxon>Pseudomonadota</taxon>
        <taxon>Alphaproteobacteria</taxon>
        <taxon>Rhodospirillales</taxon>
        <taxon>Zavarziniaceae</taxon>
        <taxon>Zavarzinia</taxon>
    </lineage>
</organism>
<dbReference type="PANTHER" id="PTHR43480">
    <property type="entry name" value="ACYL-[ACYL-CARRIER-PROTEIN]--UDP-N-ACETYLGLUCOSAMINE O-ACYLTRANSFERASE"/>
    <property type="match status" value="1"/>
</dbReference>
<evidence type="ECO:0000256" key="3">
    <source>
        <dbReference type="ARBA" id="ARBA00022556"/>
    </source>
</evidence>
<keyword evidence="2 8" id="KW-0444">Lipid biosynthesis</keyword>
<evidence type="ECO:0000259" key="9">
    <source>
        <dbReference type="Pfam" id="PF13720"/>
    </source>
</evidence>
<proteinExistence type="inferred from homology"/>
<dbReference type="Pfam" id="PF13720">
    <property type="entry name" value="Acetyltransf_11"/>
    <property type="match status" value="1"/>
</dbReference>
<dbReference type="GO" id="GO:0005737">
    <property type="term" value="C:cytoplasm"/>
    <property type="evidence" value="ECO:0007669"/>
    <property type="project" value="UniProtKB-SubCell"/>
</dbReference>
<dbReference type="GO" id="GO:0016020">
    <property type="term" value="C:membrane"/>
    <property type="evidence" value="ECO:0007669"/>
    <property type="project" value="GOC"/>
</dbReference>
<name>A0A317ECI0_9PROT</name>
<dbReference type="EMBL" id="QGLF01000001">
    <property type="protein sequence ID" value="PWR23830.1"/>
    <property type="molecule type" value="Genomic_DNA"/>
</dbReference>
<protein>
    <recommendedName>
        <fullName evidence="8">Acyl-[acyl-carrier-protein]--UDP-N-acetylglucosamine O-acyltransferase</fullName>
        <shortName evidence="8">UDP-N-acetylglucosamine acyltransferase</shortName>
        <ecNumber evidence="8">2.3.1.129</ecNumber>
    </recommendedName>
</protein>
<dbReference type="InterPro" id="IPR037157">
    <property type="entry name" value="Acetyltransf_C_sf"/>
</dbReference>
<dbReference type="InterPro" id="IPR011004">
    <property type="entry name" value="Trimer_LpxA-like_sf"/>
</dbReference>
<dbReference type="OrthoDB" id="9807278at2"/>
<keyword evidence="4 8" id="KW-0808">Transferase</keyword>
<evidence type="ECO:0000256" key="8">
    <source>
        <dbReference type="HAMAP-Rule" id="MF_00387"/>
    </source>
</evidence>
<accession>A0A317ECI0</accession>
<comment type="subunit">
    <text evidence="8">Homotrimer.</text>
</comment>
<dbReference type="Gene3D" id="1.20.1180.10">
    <property type="entry name" value="Udp N-acetylglucosamine O-acyltransferase, C-terminal domain"/>
    <property type="match status" value="1"/>
</dbReference>
<comment type="function">
    <text evidence="8">Involved in the biosynthesis of lipid A, a phosphorylated glycolipid that anchors the lipopolysaccharide to the outer membrane of the cell.</text>
</comment>
<dbReference type="EC" id="2.3.1.129" evidence="8"/>
<dbReference type="CDD" id="cd03351">
    <property type="entry name" value="LbH_UDP-GlcNAc_AT"/>
    <property type="match status" value="1"/>
</dbReference>
<dbReference type="NCBIfam" id="NF003657">
    <property type="entry name" value="PRK05289.1"/>
    <property type="match status" value="1"/>
</dbReference>
<dbReference type="PANTHER" id="PTHR43480:SF1">
    <property type="entry name" value="ACYL-[ACYL-CARRIER-PROTEIN]--UDP-N-ACETYLGLUCOSAMINE O-ACYLTRANSFERASE, MITOCHONDRIAL-RELATED"/>
    <property type="match status" value="1"/>
</dbReference>
<keyword evidence="7 8" id="KW-0012">Acyltransferase</keyword>
<dbReference type="SUPFAM" id="SSF51161">
    <property type="entry name" value="Trimeric LpxA-like enzymes"/>
    <property type="match status" value="1"/>
</dbReference>
<evidence type="ECO:0000256" key="6">
    <source>
        <dbReference type="ARBA" id="ARBA00023098"/>
    </source>
</evidence>
<dbReference type="AlphaFoldDB" id="A0A317ECI0"/>
<dbReference type="PROSITE" id="PS00101">
    <property type="entry name" value="HEXAPEP_TRANSFERASES"/>
    <property type="match status" value="1"/>
</dbReference>
<dbReference type="InterPro" id="IPR018357">
    <property type="entry name" value="Hexapep_transf_CS"/>
</dbReference>
<sequence length="267" mass="27841">MSIIHPSAIVDPAAKIGQDVEIGPFCIVGADVELADGVKLKGHVVVSGLTRIGAGTQIHPFAVIGAPPQTLKPIGDDTRIVIGENCQIREHATVHPGTVGGGGLTSVGNNCLLMVSTHVGHDCHVGNNVVMANNGTLGGHVTLGDFVYVGGLSAIHQNVRIGAHAMIGGMSGVEQDVIPYGSVMGNRAFLAGLNIIGLKRRGFSREQIHGLRRAYRLLFADEGTLAERLADVTEEFSGSDVVMDVVAFMQADSARSFVLPRADRGGA</sequence>
<evidence type="ECO:0000313" key="11">
    <source>
        <dbReference type="Proteomes" id="UP000246077"/>
    </source>
</evidence>
<comment type="subcellular location">
    <subcellularLocation>
        <location evidence="8">Cytoplasm</location>
    </subcellularLocation>
</comment>